<dbReference type="SUPFAM" id="SSF102588">
    <property type="entry name" value="LmbE-like"/>
    <property type="match status" value="1"/>
</dbReference>
<organism evidence="1 2">
    <name type="scientific">Advenella kashmirensis W13003</name>
    <dbReference type="NCBI Taxonomy" id="1424334"/>
    <lineage>
        <taxon>Bacteria</taxon>
        <taxon>Pseudomonadati</taxon>
        <taxon>Pseudomonadota</taxon>
        <taxon>Betaproteobacteria</taxon>
        <taxon>Burkholderiales</taxon>
        <taxon>Alcaligenaceae</taxon>
    </lineage>
</organism>
<dbReference type="EMBL" id="AYXT01000001">
    <property type="protein sequence ID" value="ETF03835.1"/>
    <property type="molecule type" value="Genomic_DNA"/>
</dbReference>
<dbReference type="InterPro" id="IPR024078">
    <property type="entry name" value="LmbE-like_dom_sf"/>
</dbReference>
<dbReference type="Pfam" id="PF02585">
    <property type="entry name" value="PIG-L"/>
    <property type="match status" value="1"/>
</dbReference>
<gene>
    <name evidence="1" type="ORF">W822_01085</name>
</gene>
<accession>V8QWZ2</accession>
<dbReference type="HOGENOM" id="CLU_082131_2_0_4"/>
<reference evidence="1 2" key="1">
    <citation type="journal article" date="2014" name="Genome Announc.">
        <title>Draft Genome Sequence of Advenella kashmirensis Strain W13003, a Polycyclic Aromatic Hydrocarbon-Degrading Bacterium.</title>
        <authorList>
            <person name="Wang X."/>
            <person name="Jin D."/>
            <person name="Zhou L."/>
            <person name="Wu L."/>
            <person name="An W."/>
            <person name="Zhao L."/>
        </authorList>
    </citation>
    <scope>NUCLEOTIDE SEQUENCE [LARGE SCALE GENOMIC DNA]</scope>
    <source>
        <strain evidence="1 2">W13003</strain>
    </source>
</reference>
<dbReference type="Gene3D" id="3.40.50.10320">
    <property type="entry name" value="LmbE-like"/>
    <property type="match status" value="1"/>
</dbReference>
<protein>
    <submittedName>
        <fullName evidence="1">LmbE family protein</fullName>
    </submittedName>
</protein>
<dbReference type="STRING" id="1424334.W822_01085"/>
<evidence type="ECO:0000313" key="2">
    <source>
        <dbReference type="Proteomes" id="UP000018733"/>
    </source>
</evidence>
<dbReference type="eggNOG" id="COG2120">
    <property type="taxonomic scope" value="Bacteria"/>
</dbReference>
<name>V8QWZ2_9BURK</name>
<dbReference type="Proteomes" id="UP000018733">
    <property type="component" value="Unassembled WGS sequence"/>
</dbReference>
<sequence length="222" mass="25429">MIVVSPHYDDAVFSCGQLLCNLPLCTVMTIFTGQPENTSMQTDWDRHCGFTDAGQAMQARAAENSAALSILKVEGIDLGFLDSQYIKRPRIGSDLLADTISSNIEQIKPSSVFFPLGLFHEDHIHVSDAFLMICYRFSNVQWFVYEDIPYRNRPDRASQRISELIKRGLAIEPFHVDCIRRHKRQAVEAYKSQLRGLGYNNSQPVMQQKETYWRVHCNLELP</sequence>
<dbReference type="AlphaFoldDB" id="V8QWZ2"/>
<proteinExistence type="predicted"/>
<keyword evidence="2" id="KW-1185">Reference proteome</keyword>
<dbReference type="InterPro" id="IPR003737">
    <property type="entry name" value="GlcNAc_PI_deacetylase-related"/>
</dbReference>
<comment type="caution">
    <text evidence="1">The sequence shown here is derived from an EMBL/GenBank/DDBJ whole genome shotgun (WGS) entry which is preliminary data.</text>
</comment>
<evidence type="ECO:0000313" key="1">
    <source>
        <dbReference type="EMBL" id="ETF03835.1"/>
    </source>
</evidence>